<dbReference type="Proteomes" id="UP000053477">
    <property type="component" value="Unassembled WGS sequence"/>
</dbReference>
<dbReference type="GO" id="GO:0016020">
    <property type="term" value="C:membrane"/>
    <property type="evidence" value="ECO:0007669"/>
    <property type="project" value="UniProtKB-SubCell"/>
</dbReference>
<organism evidence="16 17">
    <name type="scientific">Schizopora paradoxa</name>
    <dbReference type="NCBI Taxonomy" id="27342"/>
    <lineage>
        <taxon>Eukaryota</taxon>
        <taxon>Fungi</taxon>
        <taxon>Dikarya</taxon>
        <taxon>Basidiomycota</taxon>
        <taxon>Agaricomycotina</taxon>
        <taxon>Agaricomycetes</taxon>
        <taxon>Hymenochaetales</taxon>
        <taxon>Schizoporaceae</taxon>
        <taxon>Schizopora</taxon>
    </lineage>
</organism>
<evidence type="ECO:0000256" key="9">
    <source>
        <dbReference type="ARBA" id="ARBA00022967"/>
    </source>
</evidence>
<dbReference type="InterPro" id="IPR008250">
    <property type="entry name" value="ATPase_P-typ_transduc_dom_A_sf"/>
</dbReference>
<dbReference type="AlphaFoldDB" id="A0A0H2S0Y3"/>
<feature type="domain" description="Cation-transporting P-type ATPase N-terminal" evidence="15">
    <location>
        <begin position="3"/>
        <end position="77"/>
    </location>
</feature>
<dbReference type="SFLD" id="SFLDS00003">
    <property type="entry name" value="Haloacid_Dehalogenase"/>
    <property type="match status" value="1"/>
</dbReference>
<evidence type="ECO:0000256" key="3">
    <source>
        <dbReference type="ARBA" id="ARBA00022568"/>
    </source>
</evidence>
<dbReference type="NCBIfam" id="TIGR01494">
    <property type="entry name" value="ATPase_P-type"/>
    <property type="match status" value="3"/>
</dbReference>
<protein>
    <recommendedName>
        <fullName evidence="14">Calcium-transporting ATPase</fullName>
        <ecNumber evidence="14">7.2.2.10</ecNumber>
    </recommendedName>
</protein>
<evidence type="ECO:0000256" key="4">
    <source>
        <dbReference type="ARBA" id="ARBA00022692"/>
    </source>
</evidence>
<feature type="transmembrane region" description="Helical" evidence="14">
    <location>
        <begin position="293"/>
        <end position="321"/>
    </location>
</feature>
<keyword evidence="4 14" id="KW-0812">Transmembrane</keyword>
<dbReference type="FunFam" id="3.40.1110.10:FF:000003">
    <property type="entry name" value="Calcium-transporting ATPase"/>
    <property type="match status" value="1"/>
</dbReference>
<dbReference type="Gene3D" id="1.20.1110.10">
    <property type="entry name" value="Calcium-transporting ATPase, transmembrane domain"/>
    <property type="match status" value="1"/>
</dbReference>
<dbReference type="FunFam" id="1.20.1110.10:FF:000027">
    <property type="entry name" value="Calcium-transporting ATPase, putative"/>
    <property type="match status" value="1"/>
</dbReference>
<dbReference type="NCBIfam" id="TIGR01116">
    <property type="entry name" value="ATPase-IIA1_Ca"/>
    <property type="match status" value="1"/>
</dbReference>
<dbReference type="SUPFAM" id="SSF81665">
    <property type="entry name" value="Calcium ATPase, transmembrane domain M"/>
    <property type="match status" value="1"/>
</dbReference>
<evidence type="ECO:0000256" key="5">
    <source>
        <dbReference type="ARBA" id="ARBA00022741"/>
    </source>
</evidence>
<evidence type="ECO:0000256" key="10">
    <source>
        <dbReference type="ARBA" id="ARBA00022989"/>
    </source>
</evidence>
<dbReference type="SUPFAM" id="SSF81653">
    <property type="entry name" value="Calcium ATPase, transduction domain A"/>
    <property type="match status" value="1"/>
</dbReference>
<dbReference type="STRING" id="27342.A0A0H2S0Y3"/>
<dbReference type="SFLD" id="SFLDG00002">
    <property type="entry name" value="C1.7:_P-type_atpase_like"/>
    <property type="match status" value="1"/>
</dbReference>
<dbReference type="InParanoid" id="A0A0H2S0Y3"/>
<dbReference type="Pfam" id="PF08282">
    <property type="entry name" value="Hydrolase_3"/>
    <property type="match status" value="1"/>
</dbReference>
<evidence type="ECO:0000313" key="17">
    <source>
        <dbReference type="Proteomes" id="UP000053477"/>
    </source>
</evidence>
<keyword evidence="10 14" id="KW-1133">Transmembrane helix</keyword>
<evidence type="ECO:0000256" key="11">
    <source>
        <dbReference type="ARBA" id="ARBA00023065"/>
    </source>
</evidence>
<comment type="subcellular location">
    <subcellularLocation>
        <location evidence="1 14">Membrane</location>
        <topology evidence="1 14">Multi-pass membrane protein</topology>
    </subcellularLocation>
</comment>
<keyword evidence="7 14" id="KW-0067">ATP-binding</keyword>
<dbReference type="CDD" id="cd02083">
    <property type="entry name" value="P-type_ATPase_SERCA"/>
    <property type="match status" value="1"/>
</dbReference>
<keyword evidence="6 14" id="KW-0106">Calcium</keyword>
<dbReference type="SUPFAM" id="SSF56784">
    <property type="entry name" value="HAD-like"/>
    <property type="match status" value="1"/>
</dbReference>
<keyword evidence="3 14" id="KW-0109">Calcium transport</keyword>
<evidence type="ECO:0000256" key="1">
    <source>
        <dbReference type="ARBA" id="ARBA00004141"/>
    </source>
</evidence>
<dbReference type="InterPro" id="IPR001757">
    <property type="entry name" value="P_typ_ATPase"/>
</dbReference>
<dbReference type="GO" id="GO:0005388">
    <property type="term" value="F:P-type calcium transporter activity"/>
    <property type="evidence" value="ECO:0007669"/>
    <property type="project" value="UniProtKB-EC"/>
</dbReference>
<comment type="function">
    <text evidence="14">Catalyzes the hydrolysis of ATP coupled with the transport of calcium.</text>
</comment>
<name>A0A0H2S0Y3_9AGAM</name>
<dbReference type="InterPro" id="IPR036412">
    <property type="entry name" value="HAD-like_sf"/>
</dbReference>
<dbReference type="SFLD" id="SFLDF00027">
    <property type="entry name" value="p-type_atpase"/>
    <property type="match status" value="1"/>
</dbReference>
<feature type="transmembrane region" description="Helical" evidence="14">
    <location>
        <begin position="61"/>
        <end position="78"/>
    </location>
</feature>
<dbReference type="InterPro" id="IPR004014">
    <property type="entry name" value="ATPase_P-typ_cation-transptr_N"/>
</dbReference>
<proteinExistence type="inferred from homology"/>
<dbReference type="InterPro" id="IPR044492">
    <property type="entry name" value="P_typ_ATPase_HD_dom"/>
</dbReference>
<feature type="transmembrane region" description="Helical" evidence="14">
    <location>
        <begin position="260"/>
        <end position="281"/>
    </location>
</feature>
<dbReference type="SUPFAM" id="SSF81660">
    <property type="entry name" value="Metal cation-transporting ATPase, ATP-binding domain N"/>
    <property type="match status" value="1"/>
</dbReference>
<evidence type="ECO:0000256" key="6">
    <source>
        <dbReference type="ARBA" id="ARBA00022837"/>
    </source>
</evidence>
<dbReference type="FunFam" id="2.70.150.10:FF:000014">
    <property type="entry name" value="Calcium-transporting ATPase, putative"/>
    <property type="match status" value="1"/>
</dbReference>
<dbReference type="InterPro" id="IPR018303">
    <property type="entry name" value="ATPase_P-typ_P_site"/>
</dbReference>
<keyword evidence="5 14" id="KW-0547">Nucleotide-binding</keyword>
<dbReference type="InterPro" id="IPR006068">
    <property type="entry name" value="ATPase_P-typ_cation-transptr_C"/>
</dbReference>
<dbReference type="GO" id="GO:0005524">
    <property type="term" value="F:ATP binding"/>
    <property type="evidence" value="ECO:0007669"/>
    <property type="project" value="UniProtKB-KW"/>
</dbReference>
<dbReference type="PANTHER" id="PTHR42861">
    <property type="entry name" value="CALCIUM-TRANSPORTING ATPASE"/>
    <property type="match status" value="1"/>
</dbReference>
<dbReference type="InterPro" id="IPR023298">
    <property type="entry name" value="ATPase_P-typ_TM_dom_sf"/>
</dbReference>
<dbReference type="Pfam" id="PF00690">
    <property type="entry name" value="Cation_ATPase_N"/>
    <property type="match status" value="1"/>
</dbReference>
<dbReference type="EC" id="7.2.2.10" evidence="14"/>
<dbReference type="InterPro" id="IPR023299">
    <property type="entry name" value="ATPase_P-typ_cyto_dom_N"/>
</dbReference>
<sequence length="1009" mass="109838">MDASWTHSPDEVLAHFDVKPEQGLSDAQVTKNREIYGKNELPEDPPTPIWELILEQFKDQLVLILLASALVSFILALVEESDGTTSRATAFVEPLVILLILVANATVGVIQETNAEKAIDALKEYSPDEATVIRSGKIGRIHASELVPGDIISISVGDKVPADCQIISVSSSSFRVDQAILTGESVSVNKFTDAVPDLRAVKQDMTNTLFSGTTVVNGTARAVVVLTGQKTAIGDIHLSITSQISEKTPLKRKLDDFGDMLAKVITVICILVWIVNIRHFADPSHHGILKGAIYYFKIAVALAVAAIPEGLAAVITACLALGTKKMAQKNAIVRNLPSVETLGCTNVICSDKTGTLTTNQMSVARFSLITPAGAIREYTVEGTTFAPEGSVRSLDGKDASAELRAGPIQRLAEISALCNDAKVVYDEHKHAYSSVGEPTEAALRVLAEKLGAFDDSIPDKLLSFSSPTERASAVCKHYEQAISRLLTFEFSRDRKMMSVLVSRQSTGAYSLFVKGAPESVLERCEFALVNGKTIPITAPIRQEILTQTLEYGKHGLRTLALAFKDETDKDVSHYKSNSTAEYARFEQGLTFVSLVGMLDPPRPEVKDAVANCKAAGIRVICITGDNKSTAETICRQIGIFGEHEDLTGKSYTGKELDALTREEKIAAVQRASLFTRTEPGHKSQLVDLLQGLGLVVAMTGDGVNDAPALKKADIGVAMGSGTDVAKLAADMVLADSNFATIEKAVEEGRLIYNNTKQFIRYLISSNIGEVVSIFLTVVLGMPEALIPVQLLWVNLVTDSLPATALGFNPPDHSIMRLPPRNSREPLVGKWLFFRYMVIGIYVGCATVFGYAWWFIYYTGGPQISFHQLSHFHQCASKFPEIGCDMFTNVMSHRATTMSLSILVTIEMFNAMNSLSENESLLRLPVWRNPFLVAAIALSMILHVAILYIPFFTSLFAITPLNWTEWKAVLYISFPVIIIDEVLKFVSATFVDPPTPVKSAVENGVKVKAE</sequence>
<dbReference type="Gene3D" id="3.40.1110.10">
    <property type="entry name" value="Calcium-transporting ATPase, cytoplasmic domain N"/>
    <property type="match status" value="1"/>
</dbReference>
<evidence type="ECO:0000256" key="13">
    <source>
        <dbReference type="ARBA" id="ARBA00038148"/>
    </source>
</evidence>
<dbReference type="InterPro" id="IPR059000">
    <property type="entry name" value="ATPase_P-type_domA"/>
</dbReference>
<dbReference type="FunFam" id="3.40.50.1000:FF:000028">
    <property type="entry name" value="Calcium-transporting P-type ATPase, putative"/>
    <property type="match status" value="1"/>
</dbReference>
<keyword evidence="11 14" id="KW-0406">Ion transport</keyword>
<keyword evidence="17" id="KW-1185">Reference proteome</keyword>
<dbReference type="Pfam" id="PF13246">
    <property type="entry name" value="Cation_ATPase"/>
    <property type="match status" value="1"/>
</dbReference>
<dbReference type="PRINTS" id="PR00119">
    <property type="entry name" value="CATATPASE"/>
</dbReference>
<dbReference type="FunFam" id="3.40.50.1000:FF:000001">
    <property type="entry name" value="Phospholipid-transporting ATPase IC"/>
    <property type="match status" value="1"/>
</dbReference>
<comment type="catalytic activity">
    <reaction evidence="14">
        <text>Ca(2+)(in) + ATP + H2O = Ca(2+)(out) + ADP + phosphate + H(+)</text>
        <dbReference type="Rhea" id="RHEA:18105"/>
        <dbReference type="ChEBI" id="CHEBI:15377"/>
        <dbReference type="ChEBI" id="CHEBI:15378"/>
        <dbReference type="ChEBI" id="CHEBI:29108"/>
        <dbReference type="ChEBI" id="CHEBI:30616"/>
        <dbReference type="ChEBI" id="CHEBI:43474"/>
        <dbReference type="ChEBI" id="CHEBI:456216"/>
        <dbReference type="EC" id="7.2.2.10"/>
    </reaction>
</comment>
<dbReference type="GO" id="GO:0016887">
    <property type="term" value="F:ATP hydrolysis activity"/>
    <property type="evidence" value="ECO:0007669"/>
    <property type="project" value="InterPro"/>
</dbReference>
<dbReference type="InterPro" id="IPR023214">
    <property type="entry name" value="HAD_sf"/>
</dbReference>
<dbReference type="GO" id="GO:0005384">
    <property type="term" value="F:manganese ion transmembrane transporter activity"/>
    <property type="evidence" value="ECO:0007669"/>
    <property type="project" value="UniProtKB-ARBA"/>
</dbReference>
<evidence type="ECO:0000256" key="8">
    <source>
        <dbReference type="ARBA" id="ARBA00022842"/>
    </source>
</evidence>
<feature type="transmembrane region" description="Helical" evidence="14">
    <location>
        <begin position="90"/>
        <end position="110"/>
    </location>
</feature>
<evidence type="ECO:0000256" key="12">
    <source>
        <dbReference type="ARBA" id="ARBA00023136"/>
    </source>
</evidence>
<dbReference type="FunFam" id="1.20.1110.10:FF:000037">
    <property type="entry name" value="Calcium-transporting ATPase, putative"/>
    <property type="match status" value="1"/>
</dbReference>
<evidence type="ECO:0000313" key="16">
    <source>
        <dbReference type="EMBL" id="KLO10691.1"/>
    </source>
</evidence>
<feature type="transmembrane region" description="Helical" evidence="14">
    <location>
        <begin position="831"/>
        <end position="855"/>
    </location>
</feature>
<dbReference type="Gene3D" id="2.70.150.10">
    <property type="entry name" value="Calcium-transporting ATPase, cytoplasmic transduction domain A"/>
    <property type="match status" value="1"/>
</dbReference>
<dbReference type="OrthoDB" id="3352408at2759"/>
<dbReference type="Pfam" id="PF00122">
    <property type="entry name" value="E1-E2_ATPase"/>
    <property type="match status" value="1"/>
</dbReference>
<dbReference type="SMART" id="SM00831">
    <property type="entry name" value="Cation_ATPase_N"/>
    <property type="match status" value="1"/>
</dbReference>
<keyword evidence="12 14" id="KW-0472">Membrane</keyword>
<accession>A0A0H2S0Y3</accession>
<dbReference type="PROSITE" id="PS00154">
    <property type="entry name" value="ATPASE_E1_E2"/>
    <property type="match status" value="1"/>
</dbReference>
<comment type="similarity">
    <text evidence="13 14">Belongs to the cation transport ATPase (P-type) (TC 3.A.3) family.</text>
</comment>
<dbReference type="EMBL" id="KQ086019">
    <property type="protein sequence ID" value="KLO10691.1"/>
    <property type="molecule type" value="Genomic_DNA"/>
</dbReference>
<keyword evidence="8" id="KW-0460">Magnesium</keyword>
<evidence type="ECO:0000259" key="15">
    <source>
        <dbReference type="SMART" id="SM00831"/>
    </source>
</evidence>
<dbReference type="InterPro" id="IPR005782">
    <property type="entry name" value="P-type_ATPase_IIA"/>
</dbReference>
<reference evidence="16 17" key="1">
    <citation type="submission" date="2015-04" db="EMBL/GenBank/DDBJ databases">
        <title>Complete genome sequence of Schizopora paradoxa KUC8140, a cosmopolitan wood degrader in East Asia.</title>
        <authorList>
            <consortium name="DOE Joint Genome Institute"/>
            <person name="Min B."/>
            <person name="Park H."/>
            <person name="Jang Y."/>
            <person name="Kim J.-J."/>
            <person name="Kim K.H."/>
            <person name="Pangilinan J."/>
            <person name="Lipzen A."/>
            <person name="Riley R."/>
            <person name="Grigoriev I.V."/>
            <person name="Spatafora J.W."/>
            <person name="Choi I.-G."/>
        </authorList>
    </citation>
    <scope>NUCLEOTIDE SEQUENCE [LARGE SCALE GENOMIC DNA]</scope>
    <source>
        <strain evidence="16 17">KUC8140</strain>
    </source>
</reference>
<keyword evidence="2 14" id="KW-0813">Transport</keyword>
<gene>
    <name evidence="16" type="ORF">SCHPADRAFT_999382</name>
</gene>
<dbReference type="Gene3D" id="3.40.50.1000">
    <property type="entry name" value="HAD superfamily/HAD-like"/>
    <property type="match status" value="1"/>
</dbReference>
<evidence type="ECO:0000256" key="7">
    <source>
        <dbReference type="ARBA" id="ARBA00022840"/>
    </source>
</evidence>
<keyword evidence="9" id="KW-1278">Translocase</keyword>
<comment type="caution">
    <text evidence="14">Lacks conserved residue(s) required for the propagation of feature annotation.</text>
</comment>
<feature type="transmembrane region" description="Helical" evidence="14">
    <location>
        <begin position="967"/>
        <end position="990"/>
    </location>
</feature>
<evidence type="ECO:0000256" key="14">
    <source>
        <dbReference type="RuleBase" id="RU361146"/>
    </source>
</evidence>
<dbReference type="PRINTS" id="PR00121">
    <property type="entry name" value="NAKATPASE"/>
</dbReference>
<evidence type="ECO:0000256" key="2">
    <source>
        <dbReference type="ARBA" id="ARBA00022448"/>
    </source>
</evidence>
<feature type="transmembrane region" description="Helical" evidence="14">
    <location>
        <begin position="930"/>
        <end position="955"/>
    </location>
</feature>
<dbReference type="Pfam" id="PF00689">
    <property type="entry name" value="Cation_ATPase_C"/>
    <property type="match status" value="1"/>
</dbReference>
<feature type="transmembrane region" description="Helical" evidence="14">
    <location>
        <begin position="758"/>
        <end position="779"/>
    </location>
</feature>